<dbReference type="InterPro" id="IPR011993">
    <property type="entry name" value="PH-like_dom_sf"/>
</dbReference>
<keyword evidence="3" id="KW-0812">Transmembrane</keyword>
<dbReference type="GO" id="GO:0004438">
    <property type="term" value="F:phosphatidylinositol-3-phosphate phosphatase activity"/>
    <property type="evidence" value="ECO:0007669"/>
    <property type="project" value="TreeGrafter"/>
</dbReference>
<keyword evidence="3" id="KW-0472">Membrane</keyword>
<name>L8GQW9_ACACF</name>
<accession>L8GQW9</accession>
<evidence type="ECO:0000259" key="5">
    <source>
        <dbReference type="PROSITE" id="PS51339"/>
    </source>
</evidence>
<reference evidence="6 7" key="1">
    <citation type="journal article" date="2013" name="Genome Biol.">
        <title>Genome of Acanthamoeba castellanii highlights extensive lateral gene transfer and early evolution of tyrosine kinase signaling.</title>
        <authorList>
            <person name="Clarke M."/>
            <person name="Lohan A.J."/>
            <person name="Liu B."/>
            <person name="Lagkouvardos I."/>
            <person name="Roy S."/>
            <person name="Zafar N."/>
            <person name="Bertelli C."/>
            <person name="Schilde C."/>
            <person name="Kianianmomeni A."/>
            <person name="Burglin T.R."/>
            <person name="Frech C."/>
            <person name="Turcotte B."/>
            <person name="Kopec K.O."/>
            <person name="Synnott J.M."/>
            <person name="Choo C."/>
            <person name="Paponov I."/>
            <person name="Finkler A."/>
            <person name="Soon Heng Tan C."/>
            <person name="Hutchins A.P."/>
            <person name="Weinmeier T."/>
            <person name="Rattei T."/>
            <person name="Chu J.S."/>
            <person name="Gimenez G."/>
            <person name="Irimia M."/>
            <person name="Rigden D.J."/>
            <person name="Fitzpatrick D.A."/>
            <person name="Lorenzo-Morales J."/>
            <person name="Bateman A."/>
            <person name="Chiu C.H."/>
            <person name="Tang P."/>
            <person name="Hegemann P."/>
            <person name="Fromm H."/>
            <person name="Raoult D."/>
            <person name="Greub G."/>
            <person name="Miranda-Saavedra D."/>
            <person name="Chen N."/>
            <person name="Nash P."/>
            <person name="Ginger M.L."/>
            <person name="Horn M."/>
            <person name="Schaap P."/>
            <person name="Caler L."/>
            <person name="Loftus B."/>
        </authorList>
    </citation>
    <scope>NUCLEOTIDE SEQUENCE [LARGE SCALE GENOMIC DNA]</scope>
    <source>
        <strain evidence="6 7">Neff</strain>
    </source>
</reference>
<feature type="region of interest" description="Disordered" evidence="2">
    <location>
        <begin position="21"/>
        <end position="84"/>
    </location>
</feature>
<dbReference type="SUPFAM" id="SSF50729">
    <property type="entry name" value="PH domain-like"/>
    <property type="match status" value="1"/>
</dbReference>
<feature type="compositionally biased region" description="Low complexity" evidence="2">
    <location>
        <begin position="38"/>
        <end position="57"/>
    </location>
</feature>
<dbReference type="InterPro" id="IPR001849">
    <property type="entry name" value="PH_domain"/>
</dbReference>
<comment type="similarity">
    <text evidence="1">Belongs to the protein-tyrosine phosphatase family. Non-receptor class myotubularin subfamily.</text>
</comment>
<proteinExistence type="inferred from homology"/>
<keyword evidence="7" id="KW-1185">Reference proteome</keyword>
<dbReference type="GO" id="GO:0046856">
    <property type="term" value="P:phosphatidylinositol dephosphorylation"/>
    <property type="evidence" value="ECO:0007669"/>
    <property type="project" value="TreeGrafter"/>
</dbReference>
<feature type="compositionally biased region" description="Low complexity" evidence="2">
    <location>
        <begin position="73"/>
        <end position="82"/>
    </location>
</feature>
<dbReference type="InterPro" id="IPR029021">
    <property type="entry name" value="Prot-tyrosine_phosphatase-like"/>
</dbReference>
<feature type="domain" description="PH" evidence="4">
    <location>
        <begin position="1"/>
        <end position="21"/>
    </location>
</feature>
<protein>
    <submittedName>
        <fullName evidence="6">Protein-tyrosine-phosphatase</fullName>
    </submittedName>
</protein>
<evidence type="ECO:0000256" key="3">
    <source>
        <dbReference type="SAM" id="Phobius"/>
    </source>
</evidence>
<feature type="domain" description="Myotubularin phosphatase" evidence="5">
    <location>
        <begin position="223"/>
        <end position="488"/>
    </location>
</feature>
<dbReference type="Pfam" id="PF06602">
    <property type="entry name" value="Myotub-related"/>
    <property type="match status" value="1"/>
</dbReference>
<dbReference type="PROSITE" id="PS51339">
    <property type="entry name" value="PPASE_MYOTUBULARIN"/>
    <property type="match status" value="1"/>
</dbReference>
<keyword evidence="3" id="KW-1133">Transmembrane helix</keyword>
<gene>
    <name evidence="6" type="ORF">ACA1_214010</name>
</gene>
<dbReference type="EMBL" id="KB008036">
    <property type="protein sequence ID" value="ELR15043.1"/>
    <property type="molecule type" value="Genomic_DNA"/>
</dbReference>
<evidence type="ECO:0000256" key="1">
    <source>
        <dbReference type="ARBA" id="ARBA00007471"/>
    </source>
</evidence>
<sequence>MAARDERSAREWVDAIRDARAQLKASASPPSLSPPLSPTSSSTSSSLSSPSSATKSSRFGRLRRKSASQGRDTSASGAASGTFAIPHSSGDEGGLIAGEQLLHGGGSSEPDVLFAHHALRDCRRGALWVTNYRLIFIAQEMSDCVPLAMVMKVEQVRHAEQDLPGFALKCKDFRSVSVFFLTTELHKAISAIFKQRLCPAKLSDLFAYKNKESFAAAPVNASGFCVYDAAAEFKRQQTPDKQWRITRLNRDFRYPRFPNLFVVPAAITDDTITQFWKSSHKWQQLTLSLCWRSRDASGGASLLRAFPVLVDEDQGSGGLADTDSLWMAGGLKEEEGKPLYMLQHVLLLHPRTDEVHVFNTAGSRKKASSSEPERDGKTIELSDGKRIRMRKAVLMSPSAVDESLGKLSDLVSTFDARLFSSSAADGGDGRAQEWRRSMDTTTLWLTGLRRLLAATANVVKQLLLGTPVVVTNRDGGESVPQVVSLAQVVPKTPWQESKLLLPLLVTHFVGFVVLRLGYLSLLGYHLLVEAWAAHQPLASGLITTACAVMFSLYHLLLGWGLFSFIRAGGCPPSPPAATPTKPAQD</sequence>
<dbReference type="VEuPathDB" id="AmoebaDB:ACA1_214010"/>
<dbReference type="Gene3D" id="2.30.29.30">
    <property type="entry name" value="Pleckstrin-homology domain (PH domain)/Phosphotyrosine-binding domain (PTB)"/>
    <property type="match status" value="1"/>
</dbReference>
<dbReference type="STRING" id="1257118.L8GQW9"/>
<dbReference type="GO" id="GO:0016020">
    <property type="term" value="C:membrane"/>
    <property type="evidence" value="ECO:0007669"/>
    <property type="project" value="TreeGrafter"/>
</dbReference>
<dbReference type="InterPro" id="IPR030564">
    <property type="entry name" value="Myotubularin"/>
</dbReference>
<dbReference type="KEGG" id="acan:ACA1_214010"/>
<dbReference type="OrthoDB" id="5838449at2759"/>
<dbReference type="InterPro" id="IPR010569">
    <property type="entry name" value="Myotubularin-like_Pase_dom"/>
</dbReference>
<dbReference type="RefSeq" id="XP_004337056.1">
    <property type="nucleotide sequence ID" value="XM_004337008.1"/>
</dbReference>
<dbReference type="PANTHER" id="PTHR10807">
    <property type="entry name" value="MYOTUBULARIN-RELATED"/>
    <property type="match status" value="1"/>
</dbReference>
<evidence type="ECO:0000313" key="7">
    <source>
        <dbReference type="Proteomes" id="UP000011083"/>
    </source>
</evidence>
<dbReference type="Proteomes" id="UP000011083">
    <property type="component" value="Unassembled WGS sequence"/>
</dbReference>
<dbReference type="AlphaFoldDB" id="L8GQW9"/>
<organism evidence="6 7">
    <name type="scientific">Acanthamoeba castellanii (strain ATCC 30010 / Neff)</name>
    <dbReference type="NCBI Taxonomy" id="1257118"/>
    <lineage>
        <taxon>Eukaryota</taxon>
        <taxon>Amoebozoa</taxon>
        <taxon>Discosea</taxon>
        <taxon>Longamoebia</taxon>
        <taxon>Centramoebida</taxon>
        <taxon>Acanthamoebidae</taxon>
        <taxon>Acanthamoeba</taxon>
    </lineage>
</organism>
<evidence type="ECO:0000259" key="4">
    <source>
        <dbReference type="PROSITE" id="PS50003"/>
    </source>
</evidence>
<dbReference type="PANTHER" id="PTHR10807:SF128">
    <property type="entry name" value="PHOSPHATIDYLINOSITOL-3,5-BISPHOSPHATE 3-PHOSPHATASE"/>
    <property type="match status" value="1"/>
</dbReference>
<dbReference type="GeneID" id="14915657"/>
<feature type="transmembrane region" description="Helical" evidence="3">
    <location>
        <begin position="499"/>
        <end position="518"/>
    </location>
</feature>
<evidence type="ECO:0000313" key="6">
    <source>
        <dbReference type="EMBL" id="ELR15043.1"/>
    </source>
</evidence>
<feature type="transmembrane region" description="Helical" evidence="3">
    <location>
        <begin position="538"/>
        <end position="556"/>
    </location>
</feature>
<dbReference type="GO" id="GO:0005737">
    <property type="term" value="C:cytoplasm"/>
    <property type="evidence" value="ECO:0007669"/>
    <property type="project" value="TreeGrafter"/>
</dbReference>
<dbReference type="SUPFAM" id="SSF52799">
    <property type="entry name" value="(Phosphotyrosine protein) phosphatases II"/>
    <property type="match status" value="1"/>
</dbReference>
<evidence type="ECO:0000256" key="2">
    <source>
        <dbReference type="SAM" id="MobiDB-lite"/>
    </source>
</evidence>
<dbReference type="PROSITE" id="PS50003">
    <property type="entry name" value="PH_DOMAIN"/>
    <property type="match status" value="1"/>
</dbReference>